<name>A0A939SLI7_PRORE</name>
<dbReference type="AlphaFoldDB" id="A0A939SLI7"/>
<organism evidence="1 2">
    <name type="scientific">Providencia rettgeri</name>
    <dbReference type="NCBI Taxonomy" id="587"/>
    <lineage>
        <taxon>Bacteria</taxon>
        <taxon>Pseudomonadati</taxon>
        <taxon>Pseudomonadota</taxon>
        <taxon>Gammaproteobacteria</taxon>
        <taxon>Enterobacterales</taxon>
        <taxon>Morganellaceae</taxon>
        <taxon>Providencia</taxon>
    </lineage>
</organism>
<sequence length="75" mass="8488">MKYFSDGNGNIDVKTKIAVSDPLVNRKLNATLSQKFEANSLLLEPFLELEISSPYQQQASDIQILLSAIRNDIRY</sequence>
<evidence type="ECO:0000313" key="1">
    <source>
        <dbReference type="EMBL" id="MBO1916151.1"/>
    </source>
</evidence>
<reference evidence="1" key="1">
    <citation type="submission" date="2021-03" db="EMBL/GenBank/DDBJ databases">
        <title>Molecular epidemiology and mechanisms of colistin and carbapenem resistance in Enterobacteriaceae from clinical isolates, the environment and porcine samples in Pretoria, South Africa.</title>
        <authorList>
            <person name="Bogoshi D."/>
            <person name="Mbelle N.M."/>
            <person name="Naidoo V."/>
            <person name="Osei Sekyere J."/>
        </authorList>
    </citation>
    <scope>NUCLEOTIDE SEQUENCE</scope>
    <source>
        <strain evidence="1">C052</strain>
    </source>
</reference>
<proteinExistence type="predicted"/>
<accession>A0A939SLI7</accession>
<dbReference type="Proteomes" id="UP000664477">
    <property type="component" value="Unassembled WGS sequence"/>
</dbReference>
<protein>
    <submittedName>
        <fullName evidence="1">Uncharacterized protein</fullName>
    </submittedName>
</protein>
<evidence type="ECO:0000313" key="2">
    <source>
        <dbReference type="Proteomes" id="UP000664477"/>
    </source>
</evidence>
<gene>
    <name evidence="1" type="ORF">J4727_08940</name>
</gene>
<dbReference type="EMBL" id="JAGETQ010000037">
    <property type="protein sequence ID" value="MBO1916151.1"/>
    <property type="molecule type" value="Genomic_DNA"/>
</dbReference>
<comment type="caution">
    <text evidence="1">The sequence shown here is derived from an EMBL/GenBank/DDBJ whole genome shotgun (WGS) entry which is preliminary data.</text>
</comment>